<accession>A0A1W2C525</accession>
<dbReference type="Proteomes" id="UP000192790">
    <property type="component" value="Unassembled WGS sequence"/>
</dbReference>
<protein>
    <submittedName>
        <fullName evidence="1">Uncharacterized protein</fullName>
    </submittedName>
</protein>
<organism evidence="1 2">
    <name type="scientific">Papillibacter cinnamivorans DSM 12816</name>
    <dbReference type="NCBI Taxonomy" id="1122930"/>
    <lineage>
        <taxon>Bacteria</taxon>
        <taxon>Bacillati</taxon>
        <taxon>Bacillota</taxon>
        <taxon>Clostridia</taxon>
        <taxon>Eubacteriales</taxon>
        <taxon>Oscillospiraceae</taxon>
        <taxon>Papillibacter</taxon>
    </lineage>
</organism>
<evidence type="ECO:0000313" key="2">
    <source>
        <dbReference type="Proteomes" id="UP000192790"/>
    </source>
</evidence>
<gene>
    <name evidence="1" type="ORF">SAMN02745168_2560</name>
</gene>
<keyword evidence="2" id="KW-1185">Reference proteome</keyword>
<dbReference type="AlphaFoldDB" id="A0A1W2C525"/>
<dbReference type="EMBL" id="FWXW01000007">
    <property type="protein sequence ID" value="SMC80253.1"/>
    <property type="molecule type" value="Genomic_DNA"/>
</dbReference>
<dbReference type="RefSeq" id="WP_143806963.1">
    <property type="nucleotide sequence ID" value="NZ_FWXW01000007.1"/>
</dbReference>
<evidence type="ECO:0000313" key="1">
    <source>
        <dbReference type="EMBL" id="SMC80253.1"/>
    </source>
</evidence>
<sequence>MVGYIPISLIYNAVTLTPALAAAAKSGTEAAEWLMQGIVKYGDTMAELLRGIPENENDADAILRAQERADRAHPVAAQLGELAGYAVSSSVGAEALGAVPLLQKLGTSFLGRAAVNALSDTAVSAASGAIRGESPGEIAKTAGENLLFGFASDAALRGLGKAGKALTSGRWDDAARGAGKIAGDLAEDAGKTSLDSDILIDSYKNMRNNPDVTGQSHHLNQDAAFRDVIPKNDGLCVALEGNAFRDVGSPHYSAHENLEFFWNNFRSKGDLYGDTPQISDYNSALHDSLRAAGLSESQAKVAVQNAAKQQSQYGLEGNSFVPRIPGRINFKR</sequence>
<name>A0A1W2C525_9FIRM</name>
<reference evidence="1 2" key="1">
    <citation type="submission" date="2017-04" db="EMBL/GenBank/DDBJ databases">
        <authorList>
            <person name="Afonso C.L."/>
            <person name="Miller P.J."/>
            <person name="Scott M.A."/>
            <person name="Spackman E."/>
            <person name="Goraichik I."/>
            <person name="Dimitrov K.M."/>
            <person name="Suarez D.L."/>
            <person name="Swayne D.E."/>
        </authorList>
    </citation>
    <scope>NUCLEOTIDE SEQUENCE [LARGE SCALE GENOMIC DNA]</scope>
    <source>
        <strain evidence="1 2">DSM 12816</strain>
    </source>
</reference>
<dbReference type="OrthoDB" id="41445at2"/>
<proteinExistence type="predicted"/>